<dbReference type="GO" id="GO:0005886">
    <property type="term" value="C:plasma membrane"/>
    <property type="evidence" value="ECO:0007669"/>
    <property type="project" value="TreeGrafter"/>
</dbReference>
<evidence type="ECO:0000256" key="3">
    <source>
        <dbReference type="ARBA" id="ARBA00022670"/>
    </source>
</evidence>
<dbReference type="InterPro" id="IPR018497">
    <property type="entry name" value="Peptidase_M13_C"/>
</dbReference>
<comment type="similarity">
    <text evidence="2">Belongs to the peptidase M13 family.</text>
</comment>
<dbReference type="PANTHER" id="PTHR11733">
    <property type="entry name" value="ZINC METALLOPROTEASE FAMILY M13 NEPRILYSIN-RELATED"/>
    <property type="match status" value="1"/>
</dbReference>
<dbReference type="Proteomes" id="UP000794436">
    <property type="component" value="Unassembled WGS sequence"/>
</dbReference>
<dbReference type="GO" id="GO:0016485">
    <property type="term" value="P:protein processing"/>
    <property type="evidence" value="ECO:0007669"/>
    <property type="project" value="TreeGrafter"/>
</dbReference>
<feature type="domain" description="Peptidase M13 C-terminal" evidence="9">
    <location>
        <begin position="472"/>
        <end position="680"/>
    </location>
</feature>
<dbReference type="Pfam" id="PF05649">
    <property type="entry name" value="Peptidase_M13_N"/>
    <property type="match status" value="1"/>
</dbReference>
<proteinExistence type="inferred from homology"/>
<evidence type="ECO:0000259" key="9">
    <source>
        <dbReference type="Pfam" id="PF01431"/>
    </source>
</evidence>
<dbReference type="InterPro" id="IPR024079">
    <property type="entry name" value="MetalloPept_cat_dom_sf"/>
</dbReference>
<evidence type="ECO:0000256" key="4">
    <source>
        <dbReference type="ARBA" id="ARBA00022723"/>
    </source>
</evidence>
<keyword evidence="5" id="KW-0378">Hydrolase</keyword>
<name>A0A8K1C3A9_PYTOL</name>
<protein>
    <recommendedName>
        <fullName evidence="13">Endothelin-converting enzyme 1</fullName>
    </recommendedName>
</protein>
<evidence type="ECO:0000259" key="10">
    <source>
        <dbReference type="Pfam" id="PF05649"/>
    </source>
</evidence>
<dbReference type="GO" id="GO:0046872">
    <property type="term" value="F:metal ion binding"/>
    <property type="evidence" value="ECO:0007669"/>
    <property type="project" value="UniProtKB-KW"/>
</dbReference>
<keyword evidence="8" id="KW-0732">Signal</keyword>
<evidence type="ECO:0000313" key="12">
    <source>
        <dbReference type="Proteomes" id="UP000794436"/>
    </source>
</evidence>
<dbReference type="PRINTS" id="PR00786">
    <property type="entry name" value="NEPRILYSIN"/>
</dbReference>
<dbReference type="InterPro" id="IPR042089">
    <property type="entry name" value="Peptidase_M13_dom_2"/>
</dbReference>
<dbReference type="InterPro" id="IPR008753">
    <property type="entry name" value="Peptidase_M13_N"/>
</dbReference>
<sequence length="681" mass="75511">MTIFVSSTLAIAALAAKHVNAEFPPEVIEKLDTSVKPCDDFYQYTCGGWMKNYTLPDDRQFYAYSFTGVEERNEPVIEEILKEDWPLIGELWDSCTNVDAITAKGTEHLQKDLSRIAAVSNKKDLFVLGGDLSSIGPKFFSGASVTADAKNVSTNALYTGVGSLVLPDKSIYLDKATFTSVEPFYRKYISTVLTLAGVNPSGNQQQQNSTGSTTDAEDAIINIEKKLAAILPTDEELSVENSYNAIKYSDAAKKWPLTFGALADGLRLTEQSSLTDNSNVIFTTPAYFDRAERLVDTVDVKDLKVYLSFLYVNNYITYLGQPFLDAQFELFGTVLSGSTAMPPRERTCTVAQIAFFPDLIGKYYFLKMFDVDREENVNSMVKSLESAMADHIAKLDWLDDQTRAKAEEKLKMITNLVGHSAQKKNYPFTLKRDDYLSNVLTIKSSNWAESLKKVGQEVDRSEWSLSGATVDAFYTPALNQIIFPAAILQPPFYSGGSHPVQNFGAIGAVIGHEITHGFDTSGRWYDGQGNQVNWWTEATAKEFESRAQCMKEQYSSFTAYGNSGKPVGTVNGNLTIGENIADNGGVSLAFDAYHTWAKSNVTFDSNGVKDDEVDKLFFVSLGQMWCASIRDDYAKQILSVDVHSPPHWRVNGAAMNNDDFAKTFNCPVGSKMNPEKKCKLW</sequence>
<organism evidence="11 12">
    <name type="scientific">Pythium oligandrum</name>
    <name type="common">Mycoparasitic fungus</name>
    <dbReference type="NCBI Taxonomy" id="41045"/>
    <lineage>
        <taxon>Eukaryota</taxon>
        <taxon>Sar</taxon>
        <taxon>Stramenopiles</taxon>
        <taxon>Oomycota</taxon>
        <taxon>Peronosporomycetes</taxon>
        <taxon>Pythiales</taxon>
        <taxon>Pythiaceae</taxon>
        <taxon>Pythium</taxon>
    </lineage>
</organism>
<dbReference type="EMBL" id="SPLM01000148">
    <property type="protein sequence ID" value="TMW55362.1"/>
    <property type="molecule type" value="Genomic_DNA"/>
</dbReference>
<comment type="caution">
    <text evidence="11">The sequence shown here is derived from an EMBL/GenBank/DDBJ whole genome shotgun (WGS) entry which is preliminary data.</text>
</comment>
<feature type="chain" id="PRO_5035462722" description="Endothelin-converting enzyme 1" evidence="8">
    <location>
        <begin position="22"/>
        <end position="681"/>
    </location>
</feature>
<comment type="cofactor">
    <cofactor evidence="1">
        <name>Zn(2+)</name>
        <dbReference type="ChEBI" id="CHEBI:29105"/>
    </cofactor>
</comment>
<evidence type="ECO:0000256" key="1">
    <source>
        <dbReference type="ARBA" id="ARBA00001947"/>
    </source>
</evidence>
<dbReference type="PANTHER" id="PTHR11733:SF167">
    <property type="entry name" value="FI17812P1-RELATED"/>
    <property type="match status" value="1"/>
</dbReference>
<evidence type="ECO:0000256" key="6">
    <source>
        <dbReference type="ARBA" id="ARBA00022833"/>
    </source>
</evidence>
<keyword evidence="4" id="KW-0479">Metal-binding</keyword>
<feature type="domain" description="Peptidase M13 N-terminal" evidence="10">
    <location>
        <begin position="37"/>
        <end position="419"/>
    </location>
</feature>
<dbReference type="Pfam" id="PF01431">
    <property type="entry name" value="Peptidase_M13"/>
    <property type="match status" value="1"/>
</dbReference>
<evidence type="ECO:0000313" key="11">
    <source>
        <dbReference type="EMBL" id="TMW55362.1"/>
    </source>
</evidence>
<keyword evidence="7" id="KW-0482">Metalloprotease</keyword>
<dbReference type="OrthoDB" id="6475849at2759"/>
<accession>A0A8K1C3A9</accession>
<keyword evidence="3" id="KW-0645">Protease</keyword>
<evidence type="ECO:0000256" key="2">
    <source>
        <dbReference type="ARBA" id="ARBA00007357"/>
    </source>
</evidence>
<reference evidence="11" key="1">
    <citation type="submission" date="2019-03" db="EMBL/GenBank/DDBJ databases">
        <title>Long read genome sequence of the mycoparasitic Pythium oligandrum ATCC 38472 isolated from sugarbeet rhizosphere.</title>
        <authorList>
            <person name="Gaulin E."/>
        </authorList>
    </citation>
    <scope>NUCLEOTIDE SEQUENCE</scope>
    <source>
        <strain evidence="11">ATCC 38472_TT</strain>
    </source>
</reference>
<dbReference type="Gene3D" id="1.10.1380.10">
    <property type="entry name" value="Neutral endopeptidase , domain2"/>
    <property type="match status" value="1"/>
</dbReference>
<evidence type="ECO:0000256" key="5">
    <source>
        <dbReference type="ARBA" id="ARBA00022801"/>
    </source>
</evidence>
<evidence type="ECO:0008006" key="13">
    <source>
        <dbReference type="Google" id="ProtNLM"/>
    </source>
</evidence>
<keyword evidence="12" id="KW-1185">Reference proteome</keyword>
<evidence type="ECO:0000256" key="8">
    <source>
        <dbReference type="SAM" id="SignalP"/>
    </source>
</evidence>
<dbReference type="Gene3D" id="3.40.390.10">
    <property type="entry name" value="Collagenase (Catalytic Domain)"/>
    <property type="match status" value="1"/>
</dbReference>
<gene>
    <name evidence="11" type="ORF">Poli38472_013253</name>
</gene>
<feature type="signal peptide" evidence="8">
    <location>
        <begin position="1"/>
        <end position="21"/>
    </location>
</feature>
<keyword evidence="6" id="KW-0862">Zinc</keyword>
<dbReference type="AlphaFoldDB" id="A0A8K1C3A9"/>
<dbReference type="SUPFAM" id="SSF55486">
    <property type="entry name" value="Metalloproteases ('zincins'), catalytic domain"/>
    <property type="match status" value="1"/>
</dbReference>
<dbReference type="GO" id="GO:0004222">
    <property type="term" value="F:metalloendopeptidase activity"/>
    <property type="evidence" value="ECO:0007669"/>
    <property type="project" value="InterPro"/>
</dbReference>
<dbReference type="InterPro" id="IPR000718">
    <property type="entry name" value="Peptidase_M13"/>
</dbReference>
<dbReference type="CDD" id="cd08662">
    <property type="entry name" value="M13"/>
    <property type="match status" value="1"/>
</dbReference>
<dbReference type="PROSITE" id="PS51885">
    <property type="entry name" value="NEPRILYSIN"/>
    <property type="match status" value="1"/>
</dbReference>
<evidence type="ECO:0000256" key="7">
    <source>
        <dbReference type="ARBA" id="ARBA00023049"/>
    </source>
</evidence>